<sequence>MQSEVPGKLRPKDEFQIMQLLIEPAAHPSDGSMTRCDQLITELHNFRAFKVIVFNTLPRTRLITHALLL</sequence>
<comment type="caution">
    <text evidence="1">The sequence shown here is derived from an EMBL/GenBank/DDBJ whole genome shotgun (WGS) entry which is preliminary data.</text>
</comment>
<protein>
    <submittedName>
        <fullName evidence="1">Uncharacterized protein</fullName>
    </submittedName>
</protein>
<organism evidence="1 2">
    <name type="scientific">Pseudomonas syringae</name>
    <dbReference type="NCBI Taxonomy" id="317"/>
    <lineage>
        <taxon>Bacteria</taxon>
        <taxon>Pseudomonadati</taxon>
        <taxon>Pseudomonadota</taxon>
        <taxon>Gammaproteobacteria</taxon>
        <taxon>Pseudomonadales</taxon>
        <taxon>Pseudomonadaceae</taxon>
        <taxon>Pseudomonas</taxon>
    </lineage>
</organism>
<reference evidence="1 2" key="1">
    <citation type="submission" date="2015-07" db="EMBL/GenBank/DDBJ databases">
        <title>Draft genome sequence of a diazotrophic, plant growth-promoting rhizobacterium of the Pseudomonas syringae complex.</title>
        <authorList>
            <person name="Patten C.L."/>
            <person name="Jeong H."/>
        </authorList>
    </citation>
    <scope>NUCLEOTIDE SEQUENCE [LARGE SCALE GENOMIC DNA]</scope>
    <source>
        <strain evidence="1 2">GR12-2</strain>
    </source>
</reference>
<evidence type="ECO:0000313" key="2">
    <source>
        <dbReference type="Proteomes" id="UP000093104"/>
    </source>
</evidence>
<gene>
    <name evidence="1" type="ORF">AFK24_28395</name>
</gene>
<dbReference type="AlphaFoldDB" id="A0A1C7YUR2"/>
<accession>A0A1C7YUR2</accession>
<name>A0A1C7YUR2_PSESX</name>
<dbReference type="EMBL" id="LGSI01000074">
    <property type="protein sequence ID" value="OCR21482.1"/>
    <property type="molecule type" value="Genomic_DNA"/>
</dbReference>
<evidence type="ECO:0000313" key="1">
    <source>
        <dbReference type="EMBL" id="OCR21482.1"/>
    </source>
</evidence>
<dbReference type="Proteomes" id="UP000093104">
    <property type="component" value="Unassembled WGS sequence"/>
</dbReference>
<proteinExistence type="predicted"/>